<dbReference type="AlphaFoldDB" id="A0A0M0JF13"/>
<feature type="transmembrane region" description="Helical" evidence="3">
    <location>
        <begin position="249"/>
        <end position="269"/>
    </location>
</feature>
<accession>A0A0M0JF13</accession>
<keyword evidence="3" id="KW-0472">Membrane</keyword>
<evidence type="ECO:0000313" key="5">
    <source>
        <dbReference type="Proteomes" id="UP000037460"/>
    </source>
</evidence>
<keyword evidence="3" id="KW-0812">Transmembrane</keyword>
<dbReference type="OrthoDB" id="427333at2759"/>
<feature type="region of interest" description="Disordered" evidence="2">
    <location>
        <begin position="352"/>
        <end position="379"/>
    </location>
</feature>
<keyword evidence="3" id="KW-1133">Transmembrane helix</keyword>
<gene>
    <name evidence="4" type="ORF">Ctob_010704</name>
</gene>
<evidence type="ECO:0000256" key="1">
    <source>
        <dbReference type="SAM" id="Coils"/>
    </source>
</evidence>
<feature type="transmembrane region" description="Helical" evidence="3">
    <location>
        <begin position="222"/>
        <end position="242"/>
    </location>
</feature>
<feature type="transmembrane region" description="Helical" evidence="3">
    <location>
        <begin position="73"/>
        <end position="93"/>
    </location>
</feature>
<evidence type="ECO:0000256" key="2">
    <source>
        <dbReference type="SAM" id="MobiDB-lite"/>
    </source>
</evidence>
<feature type="coiled-coil region" evidence="1">
    <location>
        <begin position="318"/>
        <end position="345"/>
    </location>
</feature>
<keyword evidence="5" id="KW-1185">Reference proteome</keyword>
<dbReference type="Proteomes" id="UP000037460">
    <property type="component" value="Unassembled WGS sequence"/>
</dbReference>
<organism evidence="4 5">
    <name type="scientific">Chrysochromulina tobinii</name>
    <dbReference type="NCBI Taxonomy" id="1460289"/>
    <lineage>
        <taxon>Eukaryota</taxon>
        <taxon>Haptista</taxon>
        <taxon>Haptophyta</taxon>
        <taxon>Prymnesiophyceae</taxon>
        <taxon>Prymnesiales</taxon>
        <taxon>Chrysochromulinaceae</taxon>
        <taxon>Chrysochromulina</taxon>
    </lineage>
</organism>
<feature type="transmembrane region" description="Helical" evidence="3">
    <location>
        <begin position="300"/>
        <end position="317"/>
    </location>
</feature>
<feature type="transmembrane region" description="Helical" evidence="3">
    <location>
        <begin position="201"/>
        <end position="216"/>
    </location>
</feature>
<feature type="compositionally biased region" description="Low complexity" evidence="2">
    <location>
        <begin position="358"/>
        <end position="372"/>
    </location>
</feature>
<evidence type="ECO:0000313" key="4">
    <source>
        <dbReference type="EMBL" id="KOO25184.1"/>
    </source>
</evidence>
<keyword evidence="1" id="KW-0175">Coiled coil</keyword>
<name>A0A0M0JF13_9EUKA</name>
<evidence type="ECO:0000256" key="3">
    <source>
        <dbReference type="SAM" id="Phobius"/>
    </source>
</evidence>
<sequence>MPSVYAATVLVLIVGLICLRGPGLKTIYERLFTKEDNFNFHKTLGIYCLLSFLYRFANVGPSDMRFSASGATLLTIAVHASLSLSSLIFHIPLKRIASGYRIWPEYRLHSIIFACRSLLGMLVTWYELKHGLEPNYHLNIAIVLGTLLAADVGSAAVGEAGHSNTIRDLDANAPTRFFFSAMQFHATMGCLFGLRRFSTQFLYVWIIQLNAFLMTIRRKNLAPHSVLVTTYGLMLTFGFVLASYEHHRVGAFLMINTLGNLAGVLRIGASVPKYPLWVGMAVLTHLARPTLDTAHPLAPYWLYAYGASVGALLVVGARKVARDNRREAKAAAEEAAAELVAAKLAAANAGIDVKPTPSCSASVGGGSTSSVSPAKVKAS</sequence>
<feature type="transmembrane region" description="Helical" evidence="3">
    <location>
        <begin position="44"/>
        <end position="61"/>
    </location>
</feature>
<comment type="caution">
    <text evidence="4">The sequence shown here is derived from an EMBL/GenBank/DDBJ whole genome shotgun (WGS) entry which is preliminary data.</text>
</comment>
<proteinExistence type="predicted"/>
<dbReference type="EMBL" id="JWZX01003010">
    <property type="protein sequence ID" value="KOO25184.1"/>
    <property type="molecule type" value="Genomic_DNA"/>
</dbReference>
<feature type="transmembrane region" description="Helical" evidence="3">
    <location>
        <begin position="138"/>
        <end position="157"/>
    </location>
</feature>
<protein>
    <submittedName>
        <fullName evidence="4">Uncharacterized protein</fullName>
    </submittedName>
</protein>
<feature type="transmembrane region" description="Helical" evidence="3">
    <location>
        <begin position="108"/>
        <end position="126"/>
    </location>
</feature>
<reference evidence="5" key="1">
    <citation type="journal article" date="2015" name="PLoS Genet.">
        <title>Genome Sequence and Transcriptome Analyses of Chrysochromulina tobin: Metabolic Tools for Enhanced Algal Fitness in the Prominent Order Prymnesiales (Haptophyceae).</title>
        <authorList>
            <person name="Hovde B.T."/>
            <person name="Deodato C.R."/>
            <person name="Hunsperger H.M."/>
            <person name="Ryken S.A."/>
            <person name="Yost W."/>
            <person name="Jha R.K."/>
            <person name="Patterson J."/>
            <person name="Monnat R.J. Jr."/>
            <person name="Barlow S.B."/>
            <person name="Starkenburg S.R."/>
            <person name="Cattolico R.A."/>
        </authorList>
    </citation>
    <scope>NUCLEOTIDE SEQUENCE</scope>
    <source>
        <strain evidence="5">CCMP291</strain>
    </source>
</reference>